<evidence type="ECO:0000313" key="4">
    <source>
        <dbReference type="Proteomes" id="UP000230605"/>
    </source>
</evidence>
<evidence type="ECO:0000313" key="2">
    <source>
        <dbReference type="EMBL" id="PIA90413.1"/>
    </source>
</evidence>
<organism evidence="2 4">
    <name type="scientific">Cercospora beticola</name>
    <name type="common">Sugarbeet leaf spot fungus</name>
    <dbReference type="NCBI Taxonomy" id="122368"/>
    <lineage>
        <taxon>Eukaryota</taxon>
        <taxon>Fungi</taxon>
        <taxon>Dikarya</taxon>
        <taxon>Ascomycota</taxon>
        <taxon>Pezizomycotina</taxon>
        <taxon>Dothideomycetes</taxon>
        <taxon>Dothideomycetidae</taxon>
        <taxon>Mycosphaerellales</taxon>
        <taxon>Mycosphaerellaceae</taxon>
        <taxon>Cercospora</taxon>
    </lineage>
</organism>
<sequence>MEAFEVRKRRALTPGLCTRVAAVRRQSDAAVASRRPVTDAEEIDDNLSTTWDQPQGCPGVALRLSSGRVQVSDNLHLGIGTYLSAGSGVQVPSHNGNSGATTSSSESRSGTPKLNHILSGGQLSFGLLGPRNSHIRRAVLANSMLKIQLITTRPKMKFTTLSTLALAVFTTSSSARGKKKVYTAPFNDGNSTKLIPCMNEIKAILDARPHAHRHVGYRCGDSWFQFGADEENPYGNSNLKVFEMCNPDMEEAVYSAKEWFACYVTDAWAKRIIAYSPFGFQACSSNKTYDHAPCKVEWTDDN</sequence>
<dbReference type="OrthoDB" id="3626436at2759"/>
<reference evidence="3 5" key="2">
    <citation type="submission" date="2023-09" db="EMBL/GenBank/DDBJ databases">
        <title>Complete-Gapless Cercospora beticola genome.</title>
        <authorList>
            <person name="Wyatt N.A."/>
            <person name="Spanner R.E."/>
            <person name="Bolton M.D."/>
        </authorList>
    </citation>
    <scope>NUCLEOTIDE SEQUENCE [LARGE SCALE GENOMIC DNA]</scope>
    <source>
        <strain evidence="3">Cb09-40</strain>
    </source>
</reference>
<reference evidence="2 4" key="1">
    <citation type="submission" date="2015-10" db="EMBL/GenBank/DDBJ databases">
        <title>The cercosporin biosynthetic gene cluster was horizontally transferred to several fungal lineages and shown to be expanded in Cercospora beticola based on microsynteny with recipient genomes.</title>
        <authorList>
            <person name="De Jonge R."/>
            <person name="Ebert M.K."/>
            <person name="Suttle J.C."/>
            <person name="Jurick Ii W.M."/>
            <person name="Secor G.A."/>
            <person name="Thomma B.P."/>
            <person name="Van De Peer Y."/>
            <person name="Bolton M.D."/>
        </authorList>
    </citation>
    <scope>NUCLEOTIDE SEQUENCE [LARGE SCALE GENOMIC DNA]</scope>
    <source>
        <strain evidence="2 4">09-40</strain>
    </source>
</reference>
<dbReference type="Proteomes" id="UP001302367">
    <property type="component" value="Chromosome 9"/>
</dbReference>
<proteinExistence type="predicted"/>
<evidence type="ECO:0000313" key="5">
    <source>
        <dbReference type="Proteomes" id="UP001302367"/>
    </source>
</evidence>
<dbReference type="Proteomes" id="UP000230605">
    <property type="component" value="Chromosome 9"/>
</dbReference>
<evidence type="ECO:0000256" key="1">
    <source>
        <dbReference type="SAM" id="MobiDB-lite"/>
    </source>
</evidence>
<gene>
    <name evidence="2" type="ORF">CB0940_10933</name>
    <name evidence="3" type="ORF">RHO25_012387</name>
</gene>
<feature type="region of interest" description="Disordered" evidence="1">
    <location>
        <begin position="90"/>
        <end position="113"/>
    </location>
</feature>
<protein>
    <submittedName>
        <fullName evidence="2">Uncharacterized protein</fullName>
    </submittedName>
</protein>
<name>A0A2G5HDR5_CERBT</name>
<dbReference type="EMBL" id="LKMD01000107">
    <property type="protein sequence ID" value="PIA90413.1"/>
    <property type="molecule type" value="Genomic_DNA"/>
</dbReference>
<accession>A0A2G5HDR5</accession>
<keyword evidence="5" id="KW-1185">Reference proteome</keyword>
<dbReference type="EMBL" id="CP134192">
    <property type="protein sequence ID" value="WPB07725.1"/>
    <property type="molecule type" value="Genomic_DNA"/>
</dbReference>
<dbReference type="AlphaFoldDB" id="A0A2G5HDR5"/>
<feature type="compositionally biased region" description="Low complexity" evidence="1">
    <location>
        <begin position="93"/>
        <end position="111"/>
    </location>
</feature>
<evidence type="ECO:0000313" key="3">
    <source>
        <dbReference type="EMBL" id="WPB07725.1"/>
    </source>
</evidence>